<protein>
    <submittedName>
        <fullName evidence="2">Uncharacterized protein</fullName>
    </submittedName>
</protein>
<dbReference type="EMBL" id="LABX01000011">
    <property type="protein sequence ID" value="KMO41069.1"/>
    <property type="molecule type" value="Genomic_DNA"/>
</dbReference>
<accession>A0A0J6T563</accession>
<feature type="region of interest" description="Disordered" evidence="1">
    <location>
        <begin position="57"/>
        <end position="170"/>
    </location>
</feature>
<feature type="compositionally biased region" description="Basic residues" evidence="1">
    <location>
        <begin position="159"/>
        <end position="170"/>
    </location>
</feature>
<feature type="compositionally biased region" description="Basic and acidic residues" evidence="1">
    <location>
        <begin position="134"/>
        <end position="145"/>
    </location>
</feature>
<sequence>MRNIILECLVVREIPDRVRVLGLDRRAQLGQNEIVELRRLGRRRLDVVAAAAEDLVVGGKREEPADREEEQVDKDQEGASQAPGGPRPDDLGRPAGHQAGDVAAEIERHDQQDDLRDQSERDRVVQLAGELEQTIDRRADRHQQNEADEAPDGGEAGARHRSRILCFVHR</sequence>
<dbReference type="Proteomes" id="UP000035929">
    <property type="component" value="Unassembled WGS sequence"/>
</dbReference>
<dbReference type="PATRIC" id="fig|270351.6.peg.418"/>
<gene>
    <name evidence="2" type="ORF">VP06_01415</name>
</gene>
<comment type="caution">
    <text evidence="2">The sequence shown here is derived from an EMBL/GenBank/DDBJ whole genome shotgun (WGS) entry which is preliminary data.</text>
</comment>
<name>A0A0J6T563_9HYPH</name>
<reference evidence="2 3" key="1">
    <citation type="submission" date="2015-03" db="EMBL/GenBank/DDBJ databases">
        <title>Genome sequencing of Methylobacterium aquaticum DSM16371 type strain.</title>
        <authorList>
            <person name="Chaudhry V."/>
            <person name="Patil P.B."/>
        </authorList>
    </citation>
    <scope>NUCLEOTIDE SEQUENCE [LARGE SCALE GENOMIC DNA]</scope>
    <source>
        <strain evidence="2 3">DSM 16371</strain>
    </source>
</reference>
<feature type="compositionally biased region" description="Basic and acidic residues" evidence="1">
    <location>
        <begin position="105"/>
        <end position="124"/>
    </location>
</feature>
<evidence type="ECO:0000313" key="3">
    <source>
        <dbReference type="Proteomes" id="UP000035929"/>
    </source>
</evidence>
<evidence type="ECO:0000256" key="1">
    <source>
        <dbReference type="SAM" id="MobiDB-lite"/>
    </source>
</evidence>
<evidence type="ECO:0000313" key="2">
    <source>
        <dbReference type="EMBL" id="KMO41069.1"/>
    </source>
</evidence>
<organism evidence="2 3">
    <name type="scientific">Methylobacterium aquaticum</name>
    <dbReference type="NCBI Taxonomy" id="270351"/>
    <lineage>
        <taxon>Bacteria</taxon>
        <taxon>Pseudomonadati</taxon>
        <taxon>Pseudomonadota</taxon>
        <taxon>Alphaproteobacteria</taxon>
        <taxon>Hyphomicrobiales</taxon>
        <taxon>Methylobacteriaceae</taxon>
        <taxon>Methylobacterium</taxon>
    </lineage>
</organism>
<proteinExistence type="predicted"/>
<dbReference type="AlphaFoldDB" id="A0A0J6T563"/>